<evidence type="ECO:0008006" key="3">
    <source>
        <dbReference type="Google" id="ProtNLM"/>
    </source>
</evidence>
<keyword evidence="1" id="KW-0812">Transmembrane</keyword>
<comment type="caution">
    <text evidence="2">The sequence shown here is derived from an EMBL/GenBank/DDBJ whole genome shotgun (WGS) entry which is preliminary data.</text>
</comment>
<accession>A0A0F9X9F3</accession>
<name>A0A0F9X9F3_9ZZZZ</name>
<feature type="transmembrane region" description="Helical" evidence="1">
    <location>
        <begin position="291"/>
        <end position="311"/>
    </location>
</feature>
<evidence type="ECO:0000256" key="1">
    <source>
        <dbReference type="SAM" id="Phobius"/>
    </source>
</evidence>
<reference evidence="2" key="1">
    <citation type="journal article" date="2015" name="Nature">
        <title>Complex archaea that bridge the gap between prokaryotes and eukaryotes.</title>
        <authorList>
            <person name="Spang A."/>
            <person name="Saw J.H."/>
            <person name="Jorgensen S.L."/>
            <person name="Zaremba-Niedzwiedzka K."/>
            <person name="Martijn J."/>
            <person name="Lind A.E."/>
            <person name="van Eijk R."/>
            <person name="Schleper C."/>
            <person name="Guy L."/>
            <person name="Ettema T.J."/>
        </authorList>
    </citation>
    <scope>NUCLEOTIDE SEQUENCE</scope>
</reference>
<dbReference type="InterPro" id="IPR011050">
    <property type="entry name" value="Pectin_lyase_fold/virulence"/>
</dbReference>
<dbReference type="SUPFAM" id="SSF51126">
    <property type="entry name" value="Pectin lyase-like"/>
    <property type="match status" value="1"/>
</dbReference>
<gene>
    <name evidence="2" type="ORF">LCGC14_0174750</name>
</gene>
<dbReference type="EMBL" id="LAZR01000069">
    <property type="protein sequence ID" value="KKN95606.1"/>
    <property type="molecule type" value="Genomic_DNA"/>
</dbReference>
<dbReference type="InterPro" id="IPR006626">
    <property type="entry name" value="PbH1"/>
</dbReference>
<keyword evidence="1" id="KW-0472">Membrane</keyword>
<evidence type="ECO:0000313" key="2">
    <source>
        <dbReference type="EMBL" id="KKN95606.1"/>
    </source>
</evidence>
<organism evidence="2">
    <name type="scientific">marine sediment metagenome</name>
    <dbReference type="NCBI Taxonomy" id="412755"/>
    <lineage>
        <taxon>unclassified sequences</taxon>
        <taxon>metagenomes</taxon>
        <taxon>ecological metagenomes</taxon>
    </lineage>
</organism>
<dbReference type="Gene3D" id="2.160.20.10">
    <property type="entry name" value="Single-stranded right-handed beta-helix, Pectin lyase-like"/>
    <property type="match status" value="1"/>
</dbReference>
<dbReference type="SMART" id="SM00710">
    <property type="entry name" value="PbH1"/>
    <property type="match status" value="3"/>
</dbReference>
<protein>
    <recommendedName>
        <fullName evidence="3">Periplasmic copper-binding protein NosD beta helix domain-containing protein</fullName>
    </recommendedName>
</protein>
<dbReference type="AlphaFoldDB" id="A0A0F9X9F3"/>
<proteinExistence type="predicted"/>
<keyword evidence="1" id="KW-1133">Transmembrane helix</keyword>
<sequence length="316" mass="35756">MRRYVIALSFIILIASTMTSIQPVKVKGIEGCYIIGEPIVIQNNNDFSDLCFNGDGTFNSPYRIENYNINKEGVSSISIMGTTDYFVIRNSTFSSIVMWNVQNGYIVNNTIKGNYDYYISPINGRRHSTGVDIGSDLYGKRERTVNIVILNNTIINHLNGIRAITETHGEIIDCIISSNSIKNNKNYGLIGINDAHILVRYNNFINNTKQAIYDGEDNPGLFEYNYWDDHTQPDENNNGIVDTPYEISYSLEYGTRTYDYHPLTEPNGEIEREVREQLPPLDTTFTPASPVPTIFTIGLLLIGITIIRLKLKPKLT</sequence>
<dbReference type="InterPro" id="IPR012334">
    <property type="entry name" value="Pectin_lyas_fold"/>
</dbReference>